<comment type="caution">
    <text evidence="1">The sequence shown here is derived from an EMBL/GenBank/DDBJ whole genome shotgun (WGS) entry which is preliminary data.</text>
</comment>
<name>A0A6A3HRY2_9STRA</name>
<organism evidence="1 2">
    <name type="scientific">Phytophthora rubi</name>
    <dbReference type="NCBI Taxonomy" id="129364"/>
    <lineage>
        <taxon>Eukaryota</taxon>
        <taxon>Sar</taxon>
        <taxon>Stramenopiles</taxon>
        <taxon>Oomycota</taxon>
        <taxon>Peronosporomycetes</taxon>
        <taxon>Peronosporales</taxon>
        <taxon>Peronosporaceae</taxon>
        <taxon>Phytophthora</taxon>
    </lineage>
</organism>
<dbReference type="EMBL" id="QXFV01003866">
    <property type="protein sequence ID" value="KAE8973319.1"/>
    <property type="molecule type" value="Genomic_DNA"/>
</dbReference>
<reference evidence="1 2" key="1">
    <citation type="submission" date="2018-09" db="EMBL/GenBank/DDBJ databases">
        <title>Genomic investigation of the strawberry pathogen Phytophthora fragariae indicates pathogenicity is determined by transcriptional variation in three key races.</title>
        <authorList>
            <person name="Adams T.M."/>
            <person name="Armitage A.D."/>
            <person name="Sobczyk M.K."/>
            <person name="Bates H.J."/>
            <person name="Dunwell J.M."/>
            <person name="Nellist C.F."/>
            <person name="Harrison R.J."/>
        </authorList>
    </citation>
    <scope>NUCLEOTIDE SEQUENCE [LARGE SCALE GENOMIC DNA]</scope>
    <source>
        <strain evidence="1 2">SCRP249</strain>
    </source>
</reference>
<dbReference type="Proteomes" id="UP000429607">
    <property type="component" value="Unassembled WGS sequence"/>
</dbReference>
<evidence type="ECO:0000313" key="2">
    <source>
        <dbReference type="Proteomes" id="UP000429607"/>
    </source>
</evidence>
<protein>
    <submittedName>
        <fullName evidence="1">Uncharacterized protein</fullName>
    </submittedName>
</protein>
<proteinExistence type="predicted"/>
<dbReference type="AlphaFoldDB" id="A0A6A3HRY2"/>
<accession>A0A6A3HRY2</accession>
<sequence length="184" mass="20822">MPASQRANVLKSLSDVFFYGVLLEDFHEVDACDAHTDDDCEETLEEALDVYAGVKLNRYFGSRAGVGRSAAHRYLVFTLRDDEFMNSLRVTKPTFEHIWQLIQSNVRFQQRGKKPQRDVALQLAVALEWCGACGNGNSTARILKAISFTLFEFQTTEVVVLFELLLFQGKVLLQTFSAEFEALV</sequence>
<gene>
    <name evidence="1" type="ORF">PR001_g26343</name>
</gene>
<evidence type="ECO:0000313" key="1">
    <source>
        <dbReference type="EMBL" id="KAE8973319.1"/>
    </source>
</evidence>